<reference evidence="1 2" key="1">
    <citation type="journal article" date="2022" name="Nat. Ecol. Evol.">
        <title>A masculinizing supergene underlies an exaggerated male reproductive morph in a spider.</title>
        <authorList>
            <person name="Hendrickx F."/>
            <person name="De Corte Z."/>
            <person name="Sonet G."/>
            <person name="Van Belleghem S.M."/>
            <person name="Kostlbacher S."/>
            <person name="Vangestel C."/>
        </authorList>
    </citation>
    <scope>NUCLEOTIDE SEQUENCE [LARGE SCALE GENOMIC DNA]</scope>
    <source>
        <strain evidence="1">W744_W776</strain>
    </source>
</reference>
<dbReference type="Proteomes" id="UP000827092">
    <property type="component" value="Unassembled WGS sequence"/>
</dbReference>
<evidence type="ECO:0000313" key="2">
    <source>
        <dbReference type="Proteomes" id="UP000827092"/>
    </source>
</evidence>
<organism evidence="1 2">
    <name type="scientific">Oedothorax gibbosus</name>
    <dbReference type="NCBI Taxonomy" id="931172"/>
    <lineage>
        <taxon>Eukaryota</taxon>
        <taxon>Metazoa</taxon>
        <taxon>Ecdysozoa</taxon>
        <taxon>Arthropoda</taxon>
        <taxon>Chelicerata</taxon>
        <taxon>Arachnida</taxon>
        <taxon>Araneae</taxon>
        <taxon>Araneomorphae</taxon>
        <taxon>Entelegynae</taxon>
        <taxon>Araneoidea</taxon>
        <taxon>Linyphiidae</taxon>
        <taxon>Erigoninae</taxon>
        <taxon>Oedothorax</taxon>
    </lineage>
</organism>
<dbReference type="AlphaFoldDB" id="A0AAV6UTF3"/>
<evidence type="ECO:0000313" key="1">
    <source>
        <dbReference type="EMBL" id="KAG8187540.1"/>
    </source>
</evidence>
<gene>
    <name evidence="1" type="ORF">JTE90_008427</name>
</gene>
<proteinExistence type="predicted"/>
<accession>A0AAV6UTF3</accession>
<dbReference type="EMBL" id="JAFNEN010000268">
    <property type="protein sequence ID" value="KAG8187540.1"/>
    <property type="molecule type" value="Genomic_DNA"/>
</dbReference>
<keyword evidence="2" id="KW-1185">Reference proteome</keyword>
<protein>
    <submittedName>
        <fullName evidence="1">Uncharacterized protein</fullName>
    </submittedName>
</protein>
<name>A0AAV6UTF3_9ARAC</name>
<comment type="caution">
    <text evidence="1">The sequence shown here is derived from an EMBL/GenBank/DDBJ whole genome shotgun (WGS) entry which is preliminary data.</text>
</comment>
<sequence>MANHFHGEVAIDNGASRFPVATDHETVSPVATTTLKKERKSVRNYRPTSEKSIADAITTNEAKQRLENVEEIGQTAPEKGNEMADKSREWGILSNEVAHIFRL</sequence>